<proteinExistence type="predicted"/>
<name>A0ABD3ID01_9MARC</name>
<evidence type="ECO:0000313" key="3">
    <source>
        <dbReference type="Proteomes" id="UP001633002"/>
    </source>
</evidence>
<feature type="region of interest" description="Disordered" evidence="1">
    <location>
        <begin position="1"/>
        <end position="82"/>
    </location>
</feature>
<keyword evidence="3" id="KW-1185">Reference proteome</keyword>
<dbReference type="Proteomes" id="UP001633002">
    <property type="component" value="Unassembled WGS sequence"/>
</dbReference>
<reference evidence="2 3" key="1">
    <citation type="submission" date="2024-09" db="EMBL/GenBank/DDBJ databases">
        <title>Chromosome-scale assembly of Riccia sorocarpa.</title>
        <authorList>
            <person name="Paukszto L."/>
        </authorList>
    </citation>
    <scope>NUCLEOTIDE SEQUENCE [LARGE SCALE GENOMIC DNA]</scope>
    <source>
        <strain evidence="2">LP-2024</strain>
        <tissue evidence="2">Aerial parts of the thallus</tissue>
    </source>
</reference>
<dbReference type="AlphaFoldDB" id="A0ABD3ID01"/>
<gene>
    <name evidence="2" type="ORF">R1sor_019213</name>
</gene>
<sequence length="140" mass="15646">MLLVQKDPPVRVPRVANRGGGRGPGAPDPVSDPNPVAERRTTRHSERQARVTQEQPPSVSGADPPAAVESEEEDEAKRKVRKDALPEDDYLVKWSAVEDKVRYIRWGPISTEHLRKAIASIADWMIRESGLDRAFQKCIT</sequence>
<accession>A0ABD3ID01</accession>
<organism evidence="2 3">
    <name type="scientific">Riccia sorocarpa</name>
    <dbReference type="NCBI Taxonomy" id="122646"/>
    <lineage>
        <taxon>Eukaryota</taxon>
        <taxon>Viridiplantae</taxon>
        <taxon>Streptophyta</taxon>
        <taxon>Embryophyta</taxon>
        <taxon>Marchantiophyta</taxon>
        <taxon>Marchantiopsida</taxon>
        <taxon>Marchantiidae</taxon>
        <taxon>Marchantiales</taxon>
        <taxon>Ricciaceae</taxon>
        <taxon>Riccia</taxon>
    </lineage>
</organism>
<comment type="caution">
    <text evidence="2">The sequence shown here is derived from an EMBL/GenBank/DDBJ whole genome shotgun (WGS) entry which is preliminary data.</text>
</comment>
<protein>
    <submittedName>
        <fullName evidence="2">Uncharacterized protein</fullName>
    </submittedName>
</protein>
<evidence type="ECO:0000256" key="1">
    <source>
        <dbReference type="SAM" id="MobiDB-lite"/>
    </source>
</evidence>
<dbReference type="EMBL" id="JBJQOH010000001">
    <property type="protein sequence ID" value="KAL3701191.1"/>
    <property type="molecule type" value="Genomic_DNA"/>
</dbReference>
<feature type="compositionally biased region" description="Basic and acidic residues" evidence="1">
    <location>
        <begin position="37"/>
        <end position="49"/>
    </location>
</feature>
<evidence type="ECO:0000313" key="2">
    <source>
        <dbReference type="EMBL" id="KAL3701191.1"/>
    </source>
</evidence>